<feature type="transmembrane region" description="Helical" evidence="5">
    <location>
        <begin position="26"/>
        <end position="46"/>
    </location>
</feature>
<comment type="caution">
    <text evidence="6">The sequence shown here is derived from an EMBL/GenBank/DDBJ whole genome shotgun (WGS) entry which is preliminary data.</text>
</comment>
<dbReference type="InterPro" id="IPR003825">
    <property type="entry name" value="Colicin-V_CvpA"/>
</dbReference>
<evidence type="ECO:0000313" key="6">
    <source>
        <dbReference type="EMBL" id="KRL12292.1"/>
    </source>
</evidence>
<dbReference type="PATRIC" id="fig|1423792.3.peg.3256"/>
<dbReference type="RefSeq" id="WP_057821118.1">
    <property type="nucleotide sequence ID" value="NZ_AZEC01000009.1"/>
</dbReference>
<dbReference type="GO" id="GO:0009403">
    <property type="term" value="P:toxin biosynthetic process"/>
    <property type="evidence" value="ECO:0007669"/>
    <property type="project" value="InterPro"/>
</dbReference>
<evidence type="ECO:0000256" key="4">
    <source>
        <dbReference type="ARBA" id="ARBA00023136"/>
    </source>
</evidence>
<evidence type="ECO:0000256" key="2">
    <source>
        <dbReference type="ARBA" id="ARBA00022692"/>
    </source>
</evidence>
<gene>
    <name evidence="6" type="ORF">FD09_GL003162</name>
</gene>
<keyword evidence="4 5" id="KW-0472">Membrane</keyword>
<sequence length="179" mass="20099">MLSVLLFLLLLYGIYGGARRGVYLQACYTVGYLLAGIVAMLGYRALGPHLDLWIPYPSASMQSFFAFFITKVGLDLDQPYYNACAFLIIFAVGWLVVRCVMLWFTPLQFMPVPNTWNSVGGMVLGFLSQYTFLFIVVYFVALIPIDGMQHALSHSLMSRMLMGTPGLSQLFTHLWVGQI</sequence>
<comment type="subcellular location">
    <subcellularLocation>
        <location evidence="1">Membrane</location>
        <topology evidence="1">Multi-pass membrane protein</topology>
    </subcellularLocation>
</comment>
<evidence type="ECO:0000256" key="1">
    <source>
        <dbReference type="ARBA" id="ARBA00004141"/>
    </source>
</evidence>
<reference evidence="6 7" key="1">
    <citation type="journal article" date="2015" name="Genome Announc.">
        <title>Expanding the biotechnology potential of lactobacilli through comparative genomics of 213 strains and associated genera.</title>
        <authorList>
            <person name="Sun Z."/>
            <person name="Harris H.M."/>
            <person name="McCann A."/>
            <person name="Guo C."/>
            <person name="Argimon S."/>
            <person name="Zhang W."/>
            <person name="Yang X."/>
            <person name="Jeffery I.B."/>
            <person name="Cooney J.C."/>
            <person name="Kagawa T.F."/>
            <person name="Liu W."/>
            <person name="Song Y."/>
            <person name="Salvetti E."/>
            <person name="Wrobel A."/>
            <person name="Rasinkangas P."/>
            <person name="Parkhill J."/>
            <person name="Rea M.C."/>
            <person name="O'Sullivan O."/>
            <person name="Ritari J."/>
            <person name="Douillard F.P."/>
            <person name="Paul Ross R."/>
            <person name="Yang R."/>
            <person name="Briner A.E."/>
            <person name="Felis G.E."/>
            <person name="de Vos W.M."/>
            <person name="Barrangou R."/>
            <person name="Klaenhammer T.R."/>
            <person name="Caufield P.W."/>
            <person name="Cui Y."/>
            <person name="Zhang H."/>
            <person name="O'Toole P.W."/>
        </authorList>
    </citation>
    <scope>NUCLEOTIDE SEQUENCE [LARGE SCALE GENOMIC DNA]</scope>
    <source>
        <strain evidence="6 7">DSM 12744</strain>
    </source>
</reference>
<protein>
    <submittedName>
        <fullName evidence="6">Integral inner membrane protein</fullName>
    </submittedName>
</protein>
<dbReference type="Proteomes" id="UP000051330">
    <property type="component" value="Unassembled WGS sequence"/>
</dbReference>
<dbReference type="AlphaFoldDB" id="A0A0R1N1S8"/>
<dbReference type="GO" id="GO:0016020">
    <property type="term" value="C:membrane"/>
    <property type="evidence" value="ECO:0007669"/>
    <property type="project" value="UniProtKB-SubCell"/>
</dbReference>
<proteinExistence type="predicted"/>
<accession>A0A0R1N1S8</accession>
<feature type="transmembrane region" description="Helical" evidence="5">
    <location>
        <begin position="116"/>
        <end position="145"/>
    </location>
</feature>
<evidence type="ECO:0000256" key="5">
    <source>
        <dbReference type="SAM" id="Phobius"/>
    </source>
</evidence>
<dbReference type="PANTHER" id="PTHR37306:SF1">
    <property type="entry name" value="COLICIN V PRODUCTION PROTEIN"/>
    <property type="match status" value="1"/>
</dbReference>
<keyword evidence="3 5" id="KW-1133">Transmembrane helix</keyword>
<dbReference type="PANTHER" id="PTHR37306">
    <property type="entry name" value="COLICIN V PRODUCTION PROTEIN"/>
    <property type="match status" value="1"/>
</dbReference>
<evidence type="ECO:0000313" key="7">
    <source>
        <dbReference type="Proteomes" id="UP000051330"/>
    </source>
</evidence>
<name>A0A0R1N1S8_9LACO</name>
<organism evidence="6 7">
    <name type="scientific">Schleiferilactobacillus perolens DSM 12744</name>
    <dbReference type="NCBI Taxonomy" id="1423792"/>
    <lineage>
        <taxon>Bacteria</taxon>
        <taxon>Bacillati</taxon>
        <taxon>Bacillota</taxon>
        <taxon>Bacilli</taxon>
        <taxon>Lactobacillales</taxon>
        <taxon>Lactobacillaceae</taxon>
        <taxon>Schleiferilactobacillus</taxon>
    </lineage>
</organism>
<evidence type="ECO:0000256" key="3">
    <source>
        <dbReference type="ARBA" id="ARBA00022989"/>
    </source>
</evidence>
<dbReference type="STRING" id="1423792.FD09_GL003162"/>
<feature type="transmembrane region" description="Helical" evidence="5">
    <location>
        <begin position="80"/>
        <end position="104"/>
    </location>
</feature>
<feature type="transmembrane region" description="Helical" evidence="5">
    <location>
        <begin position="53"/>
        <end position="74"/>
    </location>
</feature>
<keyword evidence="2 5" id="KW-0812">Transmembrane</keyword>
<dbReference type="OrthoDB" id="1809613at2"/>
<keyword evidence="7" id="KW-1185">Reference proteome</keyword>
<dbReference type="Pfam" id="PF02674">
    <property type="entry name" value="Colicin_V"/>
    <property type="match status" value="1"/>
</dbReference>
<dbReference type="EMBL" id="AZEC01000009">
    <property type="protein sequence ID" value="KRL12292.1"/>
    <property type="molecule type" value="Genomic_DNA"/>
</dbReference>